<dbReference type="Proteomes" id="UP000070700">
    <property type="component" value="Unassembled WGS sequence"/>
</dbReference>
<reference evidence="1 2" key="1">
    <citation type="submission" date="2015-10" db="EMBL/GenBank/DDBJ databases">
        <title>Full genome of DAOMC 229536 Phialocephala scopiformis, a fungal endophyte of spruce producing the potent anti-insectan compound rugulosin.</title>
        <authorList>
            <consortium name="DOE Joint Genome Institute"/>
            <person name="Walker A.K."/>
            <person name="Frasz S.L."/>
            <person name="Seifert K.A."/>
            <person name="Miller J.D."/>
            <person name="Mondo S.J."/>
            <person name="Labutti K."/>
            <person name="Lipzen A."/>
            <person name="Dockter R."/>
            <person name="Kennedy M."/>
            <person name="Grigoriev I.V."/>
            <person name="Spatafora J.W."/>
        </authorList>
    </citation>
    <scope>NUCLEOTIDE SEQUENCE [LARGE SCALE GENOMIC DNA]</scope>
    <source>
        <strain evidence="1 2">CBS 120377</strain>
    </source>
</reference>
<protein>
    <submittedName>
        <fullName evidence="1">Uncharacterized protein</fullName>
    </submittedName>
</protein>
<evidence type="ECO:0000313" key="1">
    <source>
        <dbReference type="EMBL" id="KUJ22880.1"/>
    </source>
</evidence>
<accession>A0A194XRG3</accession>
<dbReference type="RefSeq" id="XP_018077235.1">
    <property type="nucleotide sequence ID" value="XM_018214179.1"/>
</dbReference>
<dbReference type="GeneID" id="28823905"/>
<sequence>MSSYFSASPVAVGVVAISFIHHRLMCPAWFIRPASAASSCSCSCSCSCVWCLRTANRNSSRAIGRVCDVLSHTRPKIITVTTYLSYFPSPIRFMHAVQAFVCPHVQCWKPTDDRCNSHAGPSRSFKYHFMLCFNSLTGKLQAKSLTEPRLTPGDRVFLVCQCGRLQ</sequence>
<name>A0A194XRG3_MOLSC</name>
<dbReference type="KEGG" id="psco:LY89DRAFT_680961"/>
<organism evidence="1 2">
    <name type="scientific">Mollisia scopiformis</name>
    <name type="common">Conifer needle endophyte fungus</name>
    <name type="synonym">Phialocephala scopiformis</name>
    <dbReference type="NCBI Taxonomy" id="149040"/>
    <lineage>
        <taxon>Eukaryota</taxon>
        <taxon>Fungi</taxon>
        <taxon>Dikarya</taxon>
        <taxon>Ascomycota</taxon>
        <taxon>Pezizomycotina</taxon>
        <taxon>Leotiomycetes</taxon>
        <taxon>Helotiales</taxon>
        <taxon>Mollisiaceae</taxon>
        <taxon>Mollisia</taxon>
    </lineage>
</organism>
<proteinExistence type="predicted"/>
<evidence type="ECO:0000313" key="2">
    <source>
        <dbReference type="Proteomes" id="UP000070700"/>
    </source>
</evidence>
<dbReference type="AlphaFoldDB" id="A0A194XRG3"/>
<keyword evidence="2" id="KW-1185">Reference proteome</keyword>
<dbReference type="InParanoid" id="A0A194XRG3"/>
<gene>
    <name evidence="1" type="ORF">LY89DRAFT_680961</name>
</gene>
<dbReference type="EMBL" id="KQ947406">
    <property type="protein sequence ID" value="KUJ22880.1"/>
    <property type="molecule type" value="Genomic_DNA"/>
</dbReference>